<dbReference type="AlphaFoldDB" id="A0A942U567"/>
<dbReference type="SUPFAM" id="SSF54001">
    <property type="entry name" value="Cysteine proteinases"/>
    <property type="match status" value="1"/>
</dbReference>
<dbReference type="RefSeq" id="WP_213115772.1">
    <property type="nucleotide sequence ID" value="NZ_JAGYPF010000001.1"/>
</dbReference>
<gene>
    <name evidence="3" type="ORF">KHA99_02075</name>
</gene>
<reference evidence="3" key="1">
    <citation type="submission" date="2021-05" db="EMBL/GenBank/DDBJ databases">
        <title>Novel Bacillus species.</title>
        <authorList>
            <person name="Liu G."/>
        </authorList>
    </citation>
    <scope>NUCLEOTIDE SEQUENCE</scope>
    <source>
        <strain evidence="3">FJAT-49825</strain>
    </source>
</reference>
<dbReference type="Gene3D" id="3.30.2140.20">
    <property type="match status" value="1"/>
</dbReference>
<proteinExistence type="inferred from homology"/>
<dbReference type="EMBL" id="JAGYPF010000001">
    <property type="protein sequence ID" value="MBS4211239.1"/>
    <property type="molecule type" value="Genomic_DNA"/>
</dbReference>
<dbReference type="InterPro" id="IPR053710">
    <property type="entry name" value="Arylamine_NAT_domain_sf"/>
</dbReference>
<dbReference type="PANTHER" id="PTHR11786:SF0">
    <property type="entry name" value="ARYLAMINE N-ACETYLTRANSFERASE 4-RELATED"/>
    <property type="match status" value="1"/>
</dbReference>
<organism evidence="3 4">
    <name type="scientific">Neobacillus rhizophilus</name>
    <dbReference type="NCBI Taxonomy" id="2833579"/>
    <lineage>
        <taxon>Bacteria</taxon>
        <taxon>Bacillati</taxon>
        <taxon>Bacillota</taxon>
        <taxon>Bacilli</taxon>
        <taxon>Bacillales</taxon>
        <taxon>Bacillaceae</taxon>
        <taxon>Neobacillus</taxon>
    </lineage>
</organism>
<dbReference type="PRINTS" id="PR01543">
    <property type="entry name" value="ANATRNSFRASE"/>
</dbReference>
<evidence type="ECO:0000313" key="3">
    <source>
        <dbReference type="EMBL" id="MBS4211239.1"/>
    </source>
</evidence>
<keyword evidence="4" id="KW-1185">Reference proteome</keyword>
<comment type="similarity">
    <text evidence="1 2">Belongs to the arylamine N-acetyltransferase family.</text>
</comment>
<dbReference type="GO" id="GO:0016407">
    <property type="term" value="F:acetyltransferase activity"/>
    <property type="evidence" value="ECO:0007669"/>
    <property type="project" value="InterPro"/>
</dbReference>
<evidence type="ECO:0000313" key="4">
    <source>
        <dbReference type="Proteomes" id="UP000679749"/>
    </source>
</evidence>
<evidence type="ECO:0000256" key="1">
    <source>
        <dbReference type="ARBA" id="ARBA00006547"/>
    </source>
</evidence>
<dbReference type="PANTHER" id="PTHR11786">
    <property type="entry name" value="N-HYDROXYARYLAMINE O-ACETYLTRANSFERASE"/>
    <property type="match status" value="1"/>
</dbReference>
<comment type="caution">
    <text evidence="3">The sequence shown here is derived from an EMBL/GenBank/DDBJ whole genome shotgun (WGS) entry which is preliminary data.</text>
</comment>
<dbReference type="InterPro" id="IPR001447">
    <property type="entry name" value="Arylamine_N-AcTrfase"/>
</dbReference>
<protein>
    <submittedName>
        <fullName evidence="3">Arylamine N-acetyltransferase</fullName>
    </submittedName>
</protein>
<sequence length="259" mass="29585">MGELNLLFRKRIGYPQDETVTFEKVDTILEKTAKSIPFENLCIITNKTAAISKENLKNRILLKNEGGLCYDLNTILYYFLIENGFNVSLVQGVVHNHNTKQWSSTGRTHVAIVITYNGQRFLIDTGFGGNLPLKPVPFSGEIVTSQNGEFRVEQSDTEHGNYIFHIKLKHKDQDWKVGYAFNTRKSVDESDLNEVQKIIIEHPESSFNKKPLITRFTDRGNLILTDTSLTEWANGKMIKKDIDPQQFKLIAKEQFGISD</sequence>
<evidence type="ECO:0000256" key="2">
    <source>
        <dbReference type="RuleBase" id="RU003452"/>
    </source>
</evidence>
<dbReference type="Proteomes" id="UP000679749">
    <property type="component" value="Unassembled WGS sequence"/>
</dbReference>
<dbReference type="Pfam" id="PF00797">
    <property type="entry name" value="Acetyltransf_2"/>
    <property type="match status" value="1"/>
</dbReference>
<accession>A0A942U567</accession>
<name>A0A942U567_9BACI</name>
<dbReference type="InterPro" id="IPR038765">
    <property type="entry name" value="Papain-like_cys_pep_sf"/>
</dbReference>